<accession>A0A2Z6S2I6</accession>
<reference evidence="2" key="2">
    <citation type="submission" date="2019-10" db="EMBL/GenBank/DDBJ databases">
        <title>Conservation and host-specific expression of non-tandemly repeated heterogenous ribosome RNA gene in arbuscular mycorrhizal fungi.</title>
        <authorList>
            <person name="Maeda T."/>
            <person name="Kobayashi Y."/>
            <person name="Nakagawa T."/>
            <person name="Ezawa T."/>
            <person name="Yamaguchi K."/>
            <person name="Bino T."/>
            <person name="Nishimoto Y."/>
            <person name="Shigenobu S."/>
            <person name="Kawaguchi M."/>
        </authorList>
    </citation>
    <scope>NUCLEOTIDE SEQUENCE</scope>
    <source>
        <strain evidence="2">HR1</strain>
    </source>
</reference>
<dbReference type="Proteomes" id="UP000247702">
    <property type="component" value="Unassembled WGS sequence"/>
</dbReference>
<organism evidence="1 3">
    <name type="scientific">Rhizophagus clarus</name>
    <dbReference type="NCBI Taxonomy" id="94130"/>
    <lineage>
        <taxon>Eukaryota</taxon>
        <taxon>Fungi</taxon>
        <taxon>Fungi incertae sedis</taxon>
        <taxon>Mucoromycota</taxon>
        <taxon>Glomeromycotina</taxon>
        <taxon>Glomeromycetes</taxon>
        <taxon>Glomerales</taxon>
        <taxon>Glomeraceae</taxon>
        <taxon>Rhizophagus</taxon>
    </lineage>
</organism>
<dbReference type="Proteomes" id="UP000615446">
    <property type="component" value="Unassembled WGS sequence"/>
</dbReference>
<sequence>MHTCKSTLTLIACLPNELKEILNKNEIIIATPNFKFPIFNYASFCRVLSTRRVHKMLKKLLRNNQQFISSHILSTNIDIVAQEIINLFIKQIPSLKQLDLFKFSQLSTWKRPTTHFISYPEAKVCLKNLSELHCYSNISSDFFFQLSQICHNILLLYLYIEEYVPNGLVDLISVQKSLKHFNIKINCAHSINSLMEKLPNTITKLNLYGGCDDISLSFITNLTNLKELQLDFYYRKYFKNLEILQNIIFPQLQILKFKCELLNCKLLIKFLKNNGINLREIYLCDHINYNNNSLNLSIAKFCPFLRKLSIGIKNNELETLKIIFVSCQYLESIKIWCGGSFLNEKEALGIVVNYSKNIYEIILDYKDDVEFEMLPEDLEIFFVNWSNCLPQRALSLVIIYDIYIINNLDDNDENMKIIDKYIKLGIIKKFKVTGRNDKEFNPYI</sequence>
<proteinExistence type="predicted"/>
<dbReference type="EMBL" id="BLAL01000197">
    <property type="protein sequence ID" value="GES91123.1"/>
    <property type="molecule type" value="Genomic_DNA"/>
</dbReference>
<keyword evidence="3" id="KW-1185">Reference proteome</keyword>
<name>A0A2Z6S2I6_9GLOM</name>
<evidence type="ECO:0008006" key="4">
    <source>
        <dbReference type="Google" id="ProtNLM"/>
    </source>
</evidence>
<protein>
    <recommendedName>
        <fullName evidence="4">F-box domain-containing protein</fullName>
    </recommendedName>
</protein>
<dbReference type="EMBL" id="BEXD01004300">
    <property type="protein sequence ID" value="GBC09444.1"/>
    <property type="molecule type" value="Genomic_DNA"/>
</dbReference>
<dbReference type="SUPFAM" id="SSF52047">
    <property type="entry name" value="RNI-like"/>
    <property type="match status" value="1"/>
</dbReference>
<dbReference type="Gene3D" id="3.80.10.10">
    <property type="entry name" value="Ribonuclease Inhibitor"/>
    <property type="match status" value="1"/>
</dbReference>
<comment type="caution">
    <text evidence="1">The sequence shown here is derived from an EMBL/GenBank/DDBJ whole genome shotgun (WGS) entry which is preliminary data.</text>
</comment>
<evidence type="ECO:0000313" key="3">
    <source>
        <dbReference type="Proteomes" id="UP000247702"/>
    </source>
</evidence>
<evidence type="ECO:0000313" key="2">
    <source>
        <dbReference type="EMBL" id="GES91123.1"/>
    </source>
</evidence>
<dbReference type="AlphaFoldDB" id="A0A2Z6S2I6"/>
<reference evidence="1 3" key="1">
    <citation type="submission" date="2017-11" db="EMBL/GenBank/DDBJ databases">
        <title>The genome of Rhizophagus clarus HR1 reveals common genetic basis of auxotrophy among arbuscular mycorrhizal fungi.</title>
        <authorList>
            <person name="Kobayashi Y."/>
        </authorList>
    </citation>
    <scope>NUCLEOTIDE SEQUENCE [LARGE SCALE GENOMIC DNA]</scope>
    <source>
        <strain evidence="1 3">HR1</strain>
    </source>
</reference>
<dbReference type="InterPro" id="IPR032675">
    <property type="entry name" value="LRR_dom_sf"/>
</dbReference>
<evidence type="ECO:0000313" key="1">
    <source>
        <dbReference type="EMBL" id="GBC09444.1"/>
    </source>
</evidence>
<gene>
    <name evidence="2" type="ORF">RCL2_001795400</name>
    <name evidence="1" type="ORF">RclHR1_08870009</name>
</gene>